<keyword evidence="3 4" id="KW-0326">Glycosidase</keyword>
<accession>A0A9X2E192</accession>
<feature type="region of interest" description="Disordered" evidence="5">
    <location>
        <begin position="280"/>
        <end position="313"/>
    </location>
</feature>
<dbReference type="InterPro" id="IPR051795">
    <property type="entry name" value="Glycosyl_Hydrlase_43"/>
</dbReference>
<dbReference type="AlphaFoldDB" id="A0A9X2E192"/>
<dbReference type="PANTHER" id="PTHR42812:SF12">
    <property type="entry name" value="BETA-XYLOSIDASE-RELATED"/>
    <property type="match status" value="1"/>
</dbReference>
<comment type="caution">
    <text evidence="6">The sequence shown here is derived from an EMBL/GenBank/DDBJ whole genome shotgun (WGS) entry which is preliminary data.</text>
</comment>
<dbReference type="Proteomes" id="UP001155240">
    <property type="component" value="Unassembled WGS sequence"/>
</dbReference>
<keyword evidence="2 4" id="KW-0378">Hydrolase</keyword>
<evidence type="ECO:0000256" key="2">
    <source>
        <dbReference type="ARBA" id="ARBA00022801"/>
    </source>
</evidence>
<evidence type="ECO:0000256" key="3">
    <source>
        <dbReference type="ARBA" id="ARBA00023295"/>
    </source>
</evidence>
<protein>
    <submittedName>
        <fullName evidence="6">Family 43 glycosylhydrolase</fullName>
    </submittedName>
</protein>
<evidence type="ECO:0000256" key="5">
    <source>
        <dbReference type="SAM" id="MobiDB-lite"/>
    </source>
</evidence>
<dbReference type="SUPFAM" id="SSF75005">
    <property type="entry name" value="Arabinanase/levansucrase/invertase"/>
    <property type="match status" value="1"/>
</dbReference>
<dbReference type="Gene3D" id="2.115.10.20">
    <property type="entry name" value="Glycosyl hydrolase domain, family 43"/>
    <property type="match status" value="1"/>
</dbReference>
<comment type="similarity">
    <text evidence="1 4">Belongs to the glycosyl hydrolase 43 family.</text>
</comment>
<evidence type="ECO:0000256" key="4">
    <source>
        <dbReference type="RuleBase" id="RU361187"/>
    </source>
</evidence>
<keyword evidence="7" id="KW-1185">Reference proteome</keyword>
<dbReference type="InterPro" id="IPR006710">
    <property type="entry name" value="Glyco_hydro_43"/>
</dbReference>
<dbReference type="GO" id="GO:0004553">
    <property type="term" value="F:hydrolase activity, hydrolyzing O-glycosyl compounds"/>
    <property type="evidence" value="ECO:0007669"/>
    <property type="project" value="InterPro"/>
</dbReference>
<gene>
    <name evidence="6" type="ORF">NB037_18970</name>
</gene>
<dbReference type="EMBL" id="JAMRYM010000173">
    <property type="protein sequence ID" value="MCM6764499.1"/>
    <property type="molecule type" value="Genomic_DNA"/>
</dbReference>
<name>A0A9X2E192_9MICO</name>
<dbReference type="RefSeq" id="WP_251948540.1">
    <property type="nucleotide sequence ID" value="NZ_JAMRYM010000173.1"/>
</dbReference>
<dbReference type="InterPro" id="IPR023296">
    <property type="entry name" value="Glyco_hydro_beta-prop_sf"/>
</dbReference>
<dbReference type="GO" id="GO:0005975">
    <property type="term" value="P:carbohydrate metabolic process"/>
    <property type="evidence" value="ECO:0007669"/>
    <property type="project" value="InterPro"/>
</dbReference>
<evidence type="ECO:0000256" key="1">
    <source>
        <dbReference type="ARBA" id="ARBA00009865"/>
    </source>
</evidence>
<proteinExistence type="inferred from homology"/>
<organism evidence="6 7">
    <name type="scientific">Rathayibacter rubneri</name>
    <dbReference type="NCBI Taxonomy" id="2950106"/>
    <lineage>
        <taxon>Bacteria</taxon>
        <taxon>Bacillati</taxon>
        <taxon>Actinomycetota</taxon>
        <taxon>Actinomycetes</taxon>
        <taxon>Micrococcales</taxon>
        <taxon>Microbacteriaceae</taxon>
        <taxon>Rathayibacter</taxon>
    </lineage>
</organism>
<reference evidence="6" key="1">
    <citation type="submission" date="2022-06" db="EMBL/GenBank/DDBJ databases">
        <title>Whole genome shotgun sequencing (WGS) of Rathayibacter sp. ZW T2_19, isolated from stored onions (Allium cepa).</title>
        <authorList>
            <person name="Stoll D.A."/>
            <person name="Huch M."/>
        </authorList>
    </citation>
    <scope>NUCLEOTIDE SEQUENCE</scope>
    <source>
        <strain evidence="6">ZW T2_19</strain>
    </source>
</reference>
<dbReference type="Pfam" id="PF04616">
    <property type="entry name" value="Glyco_hydro_43"/>
    <property type="match status" value="1"/>
</dbReference>
<evidence type="ECO:0000313" key="6">
    <source>
        <dbReference type="EMBL" id="MCM6764499.1"/>
    </source>
</evidence>
<sequence length="467" mass="50071">MPDDRETTAVFTNPLLDHDVPDPDAIALSTGGWGLVASSFDRSPGLPLWHSDDLMNWTPVGHAGGYRPDSPHDGGVWAPSLREHDGRLFVVWGDPDRGVLVVDAPSIEGPWSEPRLVLEARGVIDACPFWGEDRAVIVHGWARSRAGFANRLDVFDVDPALTRALGPSRTVIDGEAIEGCTTLEGPKAYSRDGMLWVLAPAGGVATGWQYAFRAPAWDGPWEHRLVLEQGGTRVNGPHQGAWIPGEDGEEWFLHFQAKGALGRVLHLQPLRWSDDGWPLIGETDEGGTGTPVPSWPTPRGGSTPAPRPRGGDAFSRERLSAAWHSRHALPAELVESVGGGRLTLLGHPDAALLRPLDGAHRRIETTVLSAHGAEAAFVLVDSVTRELRLDADGRAQLVLGDSPATALDTVGTRIGVEIDGLVARFLLDGRAVGEPLSLEGRRWTGAEWGLAARGPGRVLFGPVEVTA</sequence>
<evidence type="ECO:0000313" key="7">
    <source>
        <dbReference type="Proteomes" id="UP001155240"/>
    </source>
</evidence>
<dbReference type="PANTHER" id="PTHR42812">
    <property type="entry name" value="BETA-XYLOSIDASE"/>
    <property type="match status" value="1"/>
</dbReference>